<dbReference type="Proteomes" id="UP000007266">
    <property type="component" value="Linkage group 5"/>
</dbReference>
<feature type="region of interest" description="Disordered" evidence="1">
    <location>
        <begin position="1"/>
        <end position="52"/>
    </location>
</feature>
<dbReference type="InParanoid" id="D6WP19"/>
<reference evidence="2 3" key="1">
    <citation type="journal article" date="2008" name="Nature">
        <title>The genome of the model beetle and pest Tribolium castaneum.</title>
        <authorList>
            <consortium name="Tribolium Genome Sequencing Consortium"/>
            <person name="Richards S."/>
            <person name="Gibbs R.A."/>
            <person name="Weinstock G.M."/>
            <person name="Brown S.J."/>
            <person name="Denell R."/>
            <person name="Beeman R.W."/>
            <person name="Gibbs R."/>
            <person name="Beeman R.W."/>
            <person name="Brown S.J."/>
            <person name="Bucher G."/>
            <person name="Friedrich M."/>
            <person name="Grimmelikhuijzen C.J."/>
            <person name="Klingler M."/>
            <person name="Lorenzen M."/>
            <person name="Richards S."/>
            <person name="Roth S."/>
            <person name="Schroder R."/>
            <person name="Tautz D."/>
            <person name="Zdobnov E.M."/>
            <person name="Muzny D."/>
            <person name="Gibbs R.A."/>
            <person name="Weinstock G.M."/>
            <person name="Attaway T."/>
            <person name="Bell S."/>
            <person name="Buhay C.J."/>
            <person name="Chandrabose M.N."/>
            <person name="Chavez D."/>
            <person name="Clerk-Blankenburg K.P."/>
            <person name="Cree A."/>
            <person name="Dao M."/>
            <person name="Davis C."/>
            <person name="Chacko J."/>
            <person name="Dinh H."/>
            <person name="Dugan-Rocha S."/>
            <person name="Fowler G."/>
            <person name="Garner T.T."/>
            <person name="Garnes J."/>
            <person name="Gnirke A."/>
            <person name="Hawes A."/>
            <person name="Hernandez J."/>
            <person name="Hines S."/>
            <person name="Holder M."/>
            <person name="Hume J."/>
            <person name="Jhangiani S.N."/>
            <person name="Joshi V."/>
            <person name="Khan Z.M."/>
            <person name="Jackson L."/>
            <person name="Kovar C."/>
            <person name="Kowis A."/>
            <person name="Lee S."/>
            <person name="Lewis L.R."/>
            <person name="Margolis J."/>
            <person name="Morgan M."/>
            <person name="Nazareth L.V."/>
            <person name="Nguyen N."/>
            <person name="Okwuonu G."/>
            <person name="Parker D."/>
            <person name="Richards S."/>
            <person name="Ruiz S.J."/>
            <person name="Santibanez J."/>
            <person name="Savard J."/>
            <person name="Scherer S.E."/>
            <person name="Schneider B."/>
            <person name="Sodergren E."/>
            <person name="Tautz D."/>
            <person name="Vattahil S."/>
            <person name="Villasana D."/>
            <person name="White C.S."/>
            <person name="Wright R."/>
            <person name="Park Y."/>
            <person name="Beeman R.W."/>
            <person name="Lord J."/>
            <person name="Oppert B."/>
            <person name="Lorenzen M."/>
            <person name="Brown S."/>
            <person name="Wang L."/>
            <person name="Savard J."/>
            <person name="Tautz D."/>
            <person name="Richards S."/>
            <person name="Weinstock G."/>
            <person name="Gibbs R.A."/>
            <person name="Liu Y."/>
            <person name="Worley K."/>
            <person name="Weinstock G."/>
            <person name="Elsik C.G."/>
            <person name="Reese J.T."/>
            <person name="Elhaik E."/>
            <person name="Landan G."/>
            <person name="Graur D."/>
            <person name="Arensburger P."/>
            <person name="Atkinson P."/>
            <person name="Beeman R.W."/>
            <person name="Beidler J."/>
            <person name="Brown S.J."/>
            <person name="Demuth J.P."/>
            <person name="Drury D.W."/>
            <person name="Du Y.Z."/>
            <person name="Fujiwara H."/>
            <person name="Lorenzen M."/>
            <person name="Maselli V."/>
            <person name="Osanai M."/>
            <person name="Park Y."/>
            <person name="Robertson H.M."/>
            <person name="Tu Z."/>
            <person name="Wang J.J."/>
            <person name="Wang S."/>
            <person name="Richards S."/>
            <person name="Song H."/>
            <person name="Zhang L."/>
            <person name="Sodergren E."/>
            <person name="Werner D."/>
            <person name="Stanke M."/>
            <person name="Morgenstern B."/>
            <person name="Solovyev V."/>
            <person name="Kosarev P."/>
            <person name="Brown G."/>
            <person name="Chen H.C."/>
            <person name="Ermolaeva O."/>
            <person name="Hlavina W."/>
            <person name="Kapustin Y."/>
            <person name="Kiryutin B."/>
            <person name="Kitts P."/>
            <person name="Maglott D."/>
            <person name="Pruitt K."/>
            <person name="Sapojnikov V."/>
            <person name="Souvorov A."/>
            <person name="Mackey A.J."/>
            <person name="Waterhouse R.M."/>
            <person name="Wyder S."/>
            <person name="Zdobnov E.M."/>
            <person name="Zdobnov E.M."/>
            <person name="Wyder S."/>
            <person name="Kriventseva E.V."/>
            <person name="Kadowaki T."/>
            <person name="Bork P."/>
            <person name="Aranda M."/>
            <person name="Bao R."/>
            <person name="Beermann A."/>
            <person name="Berns N."/>
            <person name="Bolognesi R."/>
            <person name="Bonneton F."/>
            <person name="Bopp D."/>
            <person name="Brown S.J."/>
            <person name="Bucher G."/>
            <person name="Butts T."/>
            <person name="Chaumot A."/>
            <person name="Denell R.E."/>
            <person name="Ferrier D.E."/>
            <person name="Friedrich M."/>
            <person name="Gordon C.M."/>
            <person name="Jindra M."/>
            <person name="Klingler M."/>
            <person name="Lan Q."/>
            <person name="Lattorff H.M."/>
            <person name="Laudet V."/>
            <person name="von Levetsow C."/>
            <person name="Liu Z."/>
            <person name="Lutz R."/>
            <person name="Lynch J.A."/>
            <person name="da Fonseca R.N."/>
            <person name="Posnien N."/>
            <person name="Reuter R."/>
            <person name="Roth S."/>
            <person name="Savard J."/>
            <person name="Schinko J.B."/>
            <person name="Schmitt C."/>
            <person name="Schoppmeier M."/>
            <person name="Schroder R."/>
            <person name="Shippy T.D."/>
            <person name="Simonnet F."/>
            <person name="Marques-Souza H."/>
            <person name="Tautz D."/>
            <person name="Tomoyasu Y."/>
            <person name="Trauner J."/>
            <person name="Van der Zee M."/>
            <person name="Vervoort M."/>
            <person name="Wittkopp N."/>
            <person name="Wimmer E.A."/>
            <person name="Yang X."/>
            <person name="Jones A.K."/>
            <person name="Sattelle D.B."/>
            <person name="Ebert P.R."/>
            <person name="Nelson D."/>
            <person name="Scott J.G."/>
            <person name="Beeman R.W."/>
            <person name="Muthukrishnan S."/>
            <person name="Kramer K.J."/>
            <person name="Arakane Y."/>
            <person name="Beeman R.W."/>
            <person name="Zhu Q."/>
            <person name="Hogenkamp D."/>
            <person name="Dixit R."/>
            <person name="Oppert B."/>
            <person name="Jiang H."/>
            <person name="Zou Z."/>
            <person name="Marshall J."/>
            <person name="Elpidina E."/>
            <person name="Vinokurov K."/>
            <person name="Oppert C."/>
            <person name="Zou Z."/>
            <person name="Evans J."/>
            <person name="Lu Z."/>
            <person name="Zhao P."/>
            <person name="Sumathipala N."/>
            <person name="Altincicek B."/>
            <person name="Vilcinskas A."/>
            <person name="Williams M."/>
            <person name="Hultmark D."/>
            <person name="Hetru C."/>
            <person name="Jiang H."/>
            <person name="Grimmelikhuijzen C.J."/>
            <person name="Hauser F."/>
            <person name="Cazzamali G."/>
            <person name="Williamson M."/>
            <person name="Park Y."/>
            <person name="Li B."/>
            <person name="Tanaka Y."/>
            <person name="Predel R."/>
            <person name="Neupert S."/>
            <person name="Schachtner J."/>
            <person name="Verleyen P."/>
            <person name="Raible F."/>
            <person name="Bork P."/>
            <person name="Friedrich M."/>
            <person name="Walden K.K."/>
            <person name="Robertson H.M."/>
            <person name="Angeli S."/>
            <person name="Foret S."/>
            <person name="Bucher G."/>
            <person name="Schuetz S."/>
            <person name="Maleszka R."/>
            <person name="Wimmer E.A."/>
            <person name="Beeman R.W."/>
            <person name="Lorenzen M."/>
            <person name="Tomoyasu Y."/>
            <person name="Miller S.C."/>
            <person name="Grossmann D."/>
            <person name="Bucher G."/>
        </authorList>
    </citation>
    <scope>NUCLEOTIDE SEQUENCE [LARGE SCALE GENOMIC DNA]</scope>
    <source>
        <strain evidence="2 3">Georgia GA2</strain>
    </source>
</reference>
<keyword evidence="3" id="KW-1185">Reference proteome</keyword>
<protein>
    <submittedName>
        <fullName evidence="2">Uncharacterized protein</fullName>
    </submittedName>
</protein>
<evidence type="ECO:0000256" key="1">
    <source>
        <dbReference type="SAM" id="MobiDB-lite"/>
    </source>
</evidence>
<sequence>MHDDLSPRAETYYKPQIPKEYRDERLRHDEDRRRVEEERRYGERSRYPEDHRYEDRRYVEDRKAIEKSKQEGRNYRKELLERFADMDFEEHHDFRTHQRYYE</sequence>
<evidence type="ECO:0000313" key="2">
    <source>
        <dbReference type="EMBL" id="EFA04422.1"/>
    </source>
</evidence>
<accession>D6WP19</accession>
<dbReference type="AlphaFoldDB" id="D6WP19"/>
<gene>
    <name evidence="2" type="primary">GLEAN_14722</name>
    <name evidence="2" type="ORF">TcasGA2_TC014722</name>
</gene>
<organism evidence="2 3">
    <name type="scientific">Tribolium castaneum</name>
    <name type="common">Red flour beetle</name>
    <dbReference type="NCBI Taxonomy" id="7070"/>
    <lineage>
        <taxon>Eukaryota</taxon>
        <taxon>Metazoa</taxon>
        <taxon>Ecdysozoa</taxon>
        <taxon>Arthropoda</taxon>
        <taxon>Hexapoda</taxon>
        <taxon>Insecta</taxon>
        <taxon>Pterygota</taxon>
        <taxon>Neoptera</taxon>
        <taxon>Endopterygota</taxon>
        <taxon>Coleoptera</taxon>
        <taxon>Polyphaga</taxon>
        <taxon>Cucujiformia</taxon>
        <taxon>Tenebrionidae</taxon>
        <taxon>Tenebrionidae incertae sedis</taxon>
        <taxon>Tribolium</taxon>
    </lineage>
</organism>
<name>D6WP19_TRICA</name>
<dbReference type="EMBL" id="KQ971343">
    <property type="protein sequence ID" value="EFA04422.1"/>
    <property type="molecule type" value="Genomic_DNA"/>
</dbReference>
<feature type="compositionally biased region" description="Basic and acidic residues" evidence="1">
    <location>
        <begin position="17"/>
        <end position="52"/>
    </location>
</feature>
<evidence type="ECO:0000313" key="3">
    <source>
        <dbReference type="Proteomes" id="UP000007266"/>
    </source>
</evidence>
<proteinExistence type="predicted"/>
<dbReference type="HOGENOM" id="CLU_2280976_0_0_1"/>
<reference evidence="2 3" key="2">
    <citation type="journal article" date="2010" name="Nucleic Acids Res.">
        <title>BeetleBase in 2010: revisions to provide comprehensive genomic information for Tribolium castaneum.</title>
        <authorList>
            <person name="Kim H.S."/>
            <person name="Murphy T."/>
            <person name="Xia J."/>
            <person name="Caragea D."/>
            <person name="Park Y."/>
            <person name="Beeman R.W."/>
            <person name="Lorenzen M.D."/>
            <person name="Butcher S."/>
            <person name="Manak J.R."/>
            <person name="Brown S.J."/>
        </authorList>
    </citation>
    <scope>GENOME REANNOTATION</scope>
    <source>
        <strain evidence="2 3">Georgia GA2</strain>
    </source>
</reference>
<dbReference type="STRING" id="7070.D6WP19"/>